<dbReference type="RefSeq" id="WP_344244064.1">
    <property type="nucleotide sequence ID" value="NZ_BAAAHH010000028.1"/>
</dbReference>
<reference evidence="2 3" key="1">
    <citation type="journal article" date="2019" name="Int. J. Syst. Evol. Microbiol.">
        <title>The Global Catalogue of Microorganisms (GCM) 10K type strain sequencing project: providing services to taxonomists for standard genome sequencing and annotation.</title>
        <authorList>
            <consortium name="The Broad Institute Genomics Platform"/>
            <consortium name="The Broad Institute Genome Sequencing Center for Infectious Disease"/>
            <person name="Wu L."/>
            <person name="Ma J."/>
        </authorList>
    </citation>
    <scope>NUCLEOTIDE SEQUENCE [LARGE SCALE GENOMIC DNA]</scope>
    <source>
        <strain evidence="2 3">JCM 10696</strain>
    </source>
</reference>
<name>A0ABN1RS39_9ACTN</name>
<comment type="caution">
    <text evidence="2">The sequence shown here is derived from an EMBL/GenBank/DDBJ whole genome shotgun (WGS) entry which is preliminary data.</text>
</comment>
<organism evidence="2 3">
    <name type="scientific">Actinocorallia libanotica</name>
    <dbReference type="NCBI Taxonomy" id="46162"/>
    <lineage>
        <taxon>Bacteria</taxon>
        <taxon>Bacillati</taxon>
        <taxon>Actinomycetota</taxon>
        <taxon>Actinomycetes</taxon>
        <taxon>Streptosporangiales</taxon>
        <taxon>Thermomonosporaceae</taxon>
        <taxon>Actinocorallia</taxon>
    </lineage>
</organism>
<proteinExistence type="predicted"/>
<feature type="domain" description="DUF7700" evidence="1">
    <location>
        <begin position="30"/>
        <end position="162"/>
    </location>
</feature>
<sequence length="171" mass="18935">MQPSGIEAYVLGRSYDVMPIPMDPEACVEVPAGPITFVVEARVLTDEAINQNAVERGRPDATYDTGIHDGGASVHVVETATGLEHLRFDCFDNEPHYHYIRNDEQANVLVRFDDFAEGDPHRWTVERLRHRLPHMLEYAGASELAEQVRGADLEAAVAQVEQLLLRAGSAA</sequence>
<accession>A0ABN1RS39</accession>
<protein>
    <recommendedName>
        <fullName evidence="1">DUF7700 domain-containing protein</fullName>
    </recommendedName>
</protein>
<evidence type="ECO:0000259" key="1">
    <source>
        <dbReference type="Pfam" id="PF24777"/>
    </source>
</evidence>
<dbReference type="EMBL" id="BAAAHH010000028">
    <property type="protein sequence ID" value="GAA0962579.1"/>
    <property type="molecule type" value="Genomic_DNA"/>
</dbReference>
<keyword evidence="3" id="KW-1185">Reference proteome</keyword>
<gene>
    <name evidence="2" type="ORF">GCM10009550_56800</name>
</gene>
<evidence type="ECO:0000313" key="3">
    <source>
        <dbReference type="Proteomes" id="UP001500665"/>
    </source>
</evidence>
<evidence type="ECO:0000313" key="2">
    <source>
        <dbReference type="EMBL" id="GAA0962579.1"/>
    </source>
</evidence>
<dbReference type="Pfam" id="PF24777">
    <property type="entry name" value="DUF7700"/>
    <property type="match status" value="1"/>
</dbReference>
<dbReference type="Proteomes" id="UP001500665">
    <property type="component" value="Unassembled WGS sequence"/>
</dbReference>
<dbReference type="InterPro" id="IPR056117">
    <property type="entry name" value="DUF7700"/>
</dbReference>